<protein>
    <submittedName>
        <fullName evidence="3">HCG1778511</fullName>
    </submittedName>
</protein>
<evidence type="ECO:0000313" key="2">
    <source>
        <dbReference type="EMBL" id="AAG03018.1"/>
    </source>
</evidence>
<sequence>MISQGSLPGQGPNTIAKGLIVNQTSKGPRQQRAWKEMVQIKVGEGSKIRKFKNTSYGIMLTP</sequence>
<accession>Q9HD52</accession>
<reference evidence="3" key="2">
    <citation type="journal article" date="2001" name="Science">
        <title>The sequence of the human genome.</title>
        <authorList>
            <person name="Venter J.C."/>
            <person name="Adams M.D."/>
            <person name="Myers E.W."/>
            <person name="Li P.W."/>
            <person name="Mural R.J."/>
            <person name="Sutton G.G."/>
            <person name="Smith H.O."/>
            <person name="Yandell M."/>
            <person name="Evans C.A."/>
            <person name="Holt R.A."/>
            <person name="Gocayne J.D."/>
            <person name="Amanatides P."/>
            <person name="Ballew R.M."/>
            <person name="Huson D.H."/>
            <person name="Wortman J.R."/>
            <person name="Zhang Q."/>
            <person name="Kodira C.D."/>
            <person name="Zheng X.H."/>
            <person name="Chen L."/>
            <person name="Skupski M."/>
            <person name="Subramanian G."/>
            <person name="Thomas P.D."/>
            <person name="Zhang J."/>
            <person name="Gabor Miklos G.L."/>
            <person name="Nelson C."/>
            <person name="Broder S."/>
            <person name="Clark A.G."/>
            <person name="Nadeau J."/>
            <person name="McKusick V.A."/>
            <person name="Zinder N."/>
            <person name="Levine A.J."/>
            <person name="Roberts R.J."/>
            <person name="Simon M."/>
            <person name="Slayman C."/>
            <person name="Hunkapiller M."/>
            <person name="Bolanos R."/>
            <person name="Delcher A."/>
            <person name="Dew I."/>
            <person name="Fasulo D."/>
            <person name="Flanigan M."/>
            <person name="Florea L."/>
            <person name="Halpern A."/>
            <person name="Hannenhalli S."/>
            <person name="Kravitz S."/>
            <person name="Levy S."/>
            <person name="Mobarry C."/>
            <person name="Reinert K."/>
            <person name="Remington K."/>
            <person name="Abu-Threideh J."/>
            <person name="Beasley E."/>
            <person name="Biddick K."/>
            <person name="Bonazzi V."/>
            <person name="Brandon R."/>
            <person name="Cargill M."/>
            <person name="Chandramouliswaran I."/>
            <person name="Charlab R."/>
            <person name="Chaturvedi K."/>
            <person name="Deng Z."/>
            <person name="Di Francesco V."/>
            <person name="Dunn P."/>
            <person name="Eilbeck K."/>
            <person name="Evangelista C."/>
            <person name="Gabrielian A.E."/>
            <person name="Gan W."/>
            <person name="Ge W."/>
            <person name="Gong F."/>
            <person name="Gu Z."/>
            <person name="Guan P."/>
            <person name="Heiman T.J."/>
            <person name="Higgins M.E."/>
            <person name="Ji R.R."/>
            <person name="Ke Z."/>
            <person name="Ketchum K.A."/>
            <person name="Lai Z."/>
            <person name="Lei Y."/>
            <person name="Li Z."/>
            <person name="Li J."/>
            <person name="Liang Y."/>
            <person name="Lin X."/>
            <person name="Lu F."/>
            <person name="Merkulov G.V."/>
            <person name="Milshina N."/>
            <person name="Moore H.M."/>
            <person name="Naik A.K."/>
            <person name="Narayan V.A."/>
            <person name="Neelam B."/>
            <person name="Nusskern D."/>
            <person name="Rusch D.B."/>
            <person name="Salzberg S."/>
            <person name="Shao W."/>
            <person name="Shue B."/>
            <person name="Sun J."/>
            <person name="Wang Z."/>
            <person name="Wang A."/>
            <person name="Wang X."/>
            <person name="Wang J."/>
            <person name="Wei M."/>
            <person name="Wides R."/>
            <person name="Xiao C."/>
            <person name="Yan C."/>
            <person name="Yao A."/>
            <person name="Ye J."/>
            <person name="Zhan M."/>
            <person name="Zhang W."/>
            <person name="Zhang H."/>
            <person name="Zhao Q."/>
            <person name="Zheng L."/>
            <person name="Zhong F."/>
            <person name="Zhong W."/>
            <person name="Zhu S."/>
            <person name="Zhao S."/>
            <person name="Gilbert D."/>
            <person name="Baumhueter S."/>
            <person name="Spier G."/>
            <person name="Carter C."/>
            <person name="Cravchik A."/>
            <person name="Woodage T."/>
            <person name="Ali F."/>
            <person name="An H."/>
            <person name="Awe A."/>
            <person name="Baldwin D."/>
            <person name="Baden H."/>
            <person name="Barnstead M."/>
            <person name="Barrow I."/>
            <person name="Beeson K."/>
            <person name="Busam D."/>
            <person name="Carver A."/>
            <person name="Center A."/>
            <person name="Cheng M.L."/>
            <person name="Curry L."/>
            <person name="Danaher S."/>
            <person name="Davenport L."/>
            <person name="Desilets R."/>
            <person name="Dietz S."/>
            <person name="Dodson K."/>
            <person name="Doup L."/>
            <person name="Ferriera S."/>
            <person name="Garg N."/>
            <person name="Gluecksmann A."/>
            <person name="Hart B."/>
            <person name="Haynes J."/>
            <person name="Haynes C."/>
            <person name="Heiner C."/>
            <person name="Hladun S."/>
            <person name="Hostin D."/>
            <person name="Houck J."/>
            <person name="Howland T."/>
            <person name="Ibegwam C."/>
            <person name="Johnson J."/>
            <person name="Kalush F."/>
            <person name="Kline L."/>
            <person name="Koduru S."/>
            <person name="Love A."/>
            <person name="Mann F."/>
            <person name="May D."/>
            <person name="McCawley S."/>
            <person name="McIntosh T."/>
            <person name="McMullen I."/>
            <person name="Moy M."/>
            <person name="Moy L."/>
            <person name="Murphy B."/>
            <person name="Nelson K."/>
            <person name="Pfannkoch C."/>
            <person name="Pratts E."/>
            <person name="Puri V."/>
            <person name="Qureshi H."/>
            <person name="Reardon M."/>
            <person name="Rodriguez R."/>
            <person name="Rogers Y.H."/>
            <person name="Romblad D."/>
            <person name="Ruhfel B."/>
            <person name="Scott R."/>
            <person name="Sitter C."/>
            <person name="Smallwood M."/>
            <person name="Stewart E."/>
            <person name="Strong R."/>
            <person name="Suh E."/>
            <person name="Thomas R."/>
            <person name="Tint N.N."/>
            <person name="Tse S."/>
            <person name="Vech C."/>
            <person name="Wang G."/>
            <person name="Wetter J."/>
            <person name="Williams S."/>
            <person name="Williams M."/>
            <person name="Windsor S."/>
            <person name="Winn-Deen E."/>
            <person name="Wolfe K."/>
            <person name="Zaveri J."/>
            <person name="Zaveri K."/>
            <person name="Abril J.F."/>
            <person name="Guigo R."/>
            <person name="Campbell M.J."/>
            <person name="Sjolander K.V."/>
            <person name="Karlak B."/>
            <person name="Kejariwal A."/>
            <person name="Mi H."/>
            <person name="Lazareva B."/>
            <person name="Hatton T."/>
            <person name="Narechania A."/>
            <person name="Diemer K."/>
            <person name="Muruganujan A."/>
            <person name="Guo N."/>
            <person name="Sato S."/>
            <person name="Bafna V."/>
            <person name="Istrail S."/>
            <person name="Lippert R."/>
            <person name="Schwartz R."/>
            <person name="Walenz B."/>
            <person name="Yooseph S."/>
            <person name="Allen D."/>
            <person name="Basu A."/>
            <person name="Baxendale J."/>
            <person name="Blick L."/>
            <person name="Caminha M."/>
            <person name="Carnes-Stine J."/>
            <person name="Caulk P."/>
            <person name="Chiang Y.H."/>
            <person name="Coyne M."/>
            <person name="Dahlke C."/>
            <person name="Mays A."/>
            <person name="Dombroski M."/>
            <person name="Donnelly M."/>
            <person name="Ely D."/>
            <person name="Esparham S."/>
            <person name="Fosler C."/>
            <person name="Gire H."/>
            <person name="Glanowski S."/>
            <person name="Glasser K."/>
            <person name="Glodek A."/>
            <person name="Gorokhov M."/>
            <person name="Graham K."/>
            <person name="Gropman B."/>
            <person name="Harris M."/>
            <person name="Heil J."/>
            <person name="Henderson S."/>
            <person name="Hoover J."/>
            <person name="Jennings D."/>
            <person name="Jordan C."/>
            <person name="Jordan J."/>
            <person name="Kasha J."/>
            <person name="Kagan L."/>
            <person name="Kraft C."/>
            <person name="Levitsky A."/>
            <person name="Lewis M."/>
            <person name="Liu X."/>
            <person name="Lopez J."/>
            <person name="Ma D."/>
            <person name="Majoros W."/>
            <person name="McDaniel J."/>
            <person name="Murphy S."/>
            <person name="Newman M."/>
            <person name="Nguyen T."/>
            <person name="Nguyen N."/>
            <person name="Nodell M."/>
            <person name="Pan S."/>
            <person name="Peck J."/>
            <person name="Peterson M."/>
            <person name="Rowe W."/>
            <person name="Sanders R."/>
            <person name="Scott J."/>
            <person name="Simpson M."/>
            <person name="Smith T."/>
            <person name="Sprague A."/>
            <person name="Stockwell T."/>
            <person name="Turner R."/>
            <person name="Venter E."/>
            <person name="Wang M."/>
            <person name="Wen M."/>
            <person name="Wu D."/>
            <person name="Wu M."/>
            <person name="Xia A."/>
            <person name="Zandieh A."/>
            <person name="Zhu X."/>
        </authorList>
    </citation>
    <scope>NUCLEOTIDE SEQUENCE</scope>
</reference>
<dbReference type="EMBL" id="AF264626">
    <property type="protein sequence ID" value="AAG03018.1"/>
    <property type="molecule type" value="mRNA"/>
</dbReference>
<dbReference type="EMBL" id="CH471123">
    <property type="protein sequence ID" value="EAW55010.1"/>
    <property type="molecule type" value="Genomic_DNA"/>
</dbReference>
<feature type="region of interest" description="Disordered" evidence="1">
    <location>
        <begin position="1"/>
        <end position="33"/>
    </location>
</feature>
<gene>
    <name evidence="3" type="ORF">hCG_1778511</name>
</gene>
<organism evidence="2">
    <name type="scientific">Homo sapiens</name>
    <name type="common">Human</name>
    <dbReference type="NCBI Taxonomy" id="9606"/>
    <lineage>
        <taxon>Eukaryota</taxon>
        <taxon>Metazoa</taxon>
        <taxon>Chordata</taxon>
        <taxon>Craniata</taxon>
        <taxon>Vertebrata</taxon>
        <taxon>Euteleostomi</taxon>
        <taxon>Mammalia</taxon>
        <taxon>Eutheria</taxon>
        <taxon>Euarchontoglires</taxon>
        <taxon>Primates</taxon>
        <taxon>Haplorrhini</taxon>
        <taxon>Catarrhini</taxon>
        <taxon>Hominidae</taxon>
        <taxon>Homo</taxon>
    </lineage>
</organism>
<dbReference type="AlphaFoldDB" id="Q9HD52"/>
<reference evidence="2" key="1">
    <citation type="submission" date="2000-05" db="EMBL/GenBank/DDBJ databases">
        <title>Homo sapiens uncharacterized gastric protein ZA52P mRNA.</title>
        <authorList>
            <person name="Zhao J.R."/>
            <person name="Yan X.J."/>
            <person name="Cui D.X."/>
            <person name="Han F.C."/>
            <person name="Hou Y."/>
            <person name="Su C.Z."/>
        </authorList>
    </citation>
    <scope>NUCLEOTIDE SEQUENCE</scope>
</reference>
<evidence type="ECO:0000256" key="1">
    <source>
        <dbReference type="SAM" id="MobiDB-lite"/>
    </source>
</evidence>
<proteinExistence type="evidence at transcript level"/>
<feature type="compositionally biased region" description="Polar residues" evidence="1">
    <location>
        <begin position="1"/>
        <end position="13"/>
    </location>
</feature>
<evidence type="ECO:0000313" key="3">
    <source>
        <dbReference type="EMBL" id="EAW55010.1"/>
    </source>
</evidence>
<name>Q9HD52_HUMAN</name>
<reference evidence="3" key="3">
    <citation type="submission" date="2005-07" db="EMBL/GenBank/DDBJ databases">
        <authorList>
            <person name="Mural R.J."/>
            <person name="Istrail S."/>
            <person name="Sutton G."/>
            <person name="Florea L."/>
            <person name="Halpern A.L."/>
            <person name="Mobarry C.M."/>
            <person name="Lippert R."/>
            <person name="Walenz B."/>
            <person name="Shatkay H."/>
            <person name="Dew I."/>
            <person name="Miller J.R."/>
            <person name="Flanigan M.J."/>
            <person name="Edwards N.J."/>
            <person name="Bolanos R."/>
            <person name="Fasulo D."/>
            <person name="Halldorsson B.V."/>
            <person name="Hannenhalli S."/>
            <person name="Turner R."/>
            <person name="Yooseph S."/>
            <person name="Lu F."/>
            <person name="Nusskern D.R."/>
            <person name="Shue B.C."/>
            <person name="Zheng X.H."/>
            <person name="Zhong F."/>
            <person name="Delcher A.L."/>
            <person name="Huson D.H."/>
            <person name="Kravitz S.A."/>
            <person name="Mouchard L."/>
            <person name="Reinert K."/>
            <person name="Remington K.A."/>
            <person name="Clark A.G."/>
            <person name="Waterman M.S."/>
            <person name="Eichler E.E."/>
            <person name="Adams M.D."/>
            <person name="Hunkapiller M.W."/>
            <person name="Myers E.W."/>
            <person name="Venter J.C."/>
        </authorList>
    </citation>
    <scope>NUCLEOTIDE SEQUENCE</scope>
</reference>